<reference evidence="1" key="2">
    <citation type="journal article" date="1989" name="Proc. Natl. Acad. Sci. U.S.A.">
        <title>MSI1, a negative regulator of the RAS-cAMP pathway in Saccharomyces cerevisiae.</title>
        <authorList>
            <person name="Ruggieri R."/>
            <person name="Tanaka K."/>
            <person name="Nakafuku M."/>
            <person name="Kaziro Y."/>
            <person name="Toh-e A."/>
            <person name="Matsumoto K."/>
        </authorList>
    </citation>
    <scope>NUCLEOTIDE SEQUENCE</scope>
    <source>
        <strain evidence="1">AlphaS288C</strain>
    </source>
</reference>
<sequence length="106" mass="11683">MGFSPVKVNFRTSSTLKGFEGLLSRTRSEACSSLRDSSFLKSCFPYSFLNVVRAQFVISLSCCSSFSISSSFSKAVVTPDVSLTYFIHSSTSGIFFFLKRVVTKLS</sequence>
<dbReference type="EMBL" id="Z21487">
    <property type="protein sequence ID" value="CAA79679.1"/>
    <property type="molecule type" value="Genomic_DNA"/>
</dbReference>
<proteinExistence type="predicted"/>
<name>E9PAC5_YEASX</name>
<evidence type="ECO:0000313" key="1">
    <source>
        <dbReference type="EMBL" id="CAA79679.1"/>
    </source>
</evidence>
<reference evidence="1" key="6">
    <citation type="journal article" date="1994" name="Yeast">
        <title>Nucleotide sequence analysis of an 11.7 kb fragment of yeast chromosome II including BEM1, a new gene of the WD-40 repeat family and a new member of the KRE2/MNT1 family.</title>
        <authorList>
            <person name="Mallet L."/>
            <person name="Bussereau F."/>
            <person name="Jacquet M."/>
        </authorList>
    </citation>
    <scope>NUCLEOTIDE SEQUENCE</scope>
    <source>
        <strain evidence="1">AlphaS288C</strain>
    </source>
</reference>
<reference evidence="1" key="1">
    <citation type="journal article" date="1988" name="Gene">
        <title>The isolation, characterization and nucleotide sequence of the phosphoglucoisomerase gene of Saccharomyces cerevisiae.</title>
        <authorList>
            <person name="Tekamp-Olson P."/>
            <person name="Najarian R."/>
            <person name="Burke R.L."/>
        </authorList>
    </citation>
    <scope>NUCLEOTIDE SEQUENCE</scope>
    <source>
        <strain evidence="1">AlphaS288C</strain>
    </source>
</reference>
<reference evidence="1" key="4">
    <citation type="journal article" date="1992" name="Nature">
        <title>A yeast gene (BEM1) necessary for cell polarization whose product contains two SH3 domains.</title>
        <authorList>
            <person name="Chenevert J."/>
            <person name="Corrado K."/>
            <person name="Bender A."/>
            <person name="Pringle J."/>
            <person name="Herskowitz I."/>
        </authorList>
    </citation>
    <scope>NUCLEOTIDE SEQUENCE</scope>
    <source>
        <strain evidence="1">AlphaS288C</strain>
    </source>
</reference>
<reference evidence="1" key="5">
    <citation type="journal article" date="1993" name="Yeast">
        <title>RIM2, MSI1 and PGI1 are located within an 8 kb segment of Saccharomyces cerevisiae chromosome II, which also contains the putative ribosomal gene L21 and a new putative essential gene with a leucine zipper motif.</title>
        <authorList>
            <person name="Demolis N."/>
            <person name="Mallet L."/>
            <person name="Bussereau F."/>
            <person name="Jacquet M."/>
        </authorList>
    </citation>
    <scope>NUCLEOTIDE SEQUENCE</scope>
    <source>
        <strain evidence="1">AlphaS288C</strain>
    </source>
</reference>
<organism evidence="1">
    <name type="scientific">Saccharomyces cerevisiae</name>
    <name type="common">Baker's yeast</name>
    <dbReference type="NCBI Taxonomy" id="4932"/>
    <lineage>
        <taxon>Eukaryota</taxon>
        <taxon>Fungi</taxon>
        <taxon>Dikarya</taxon>
        <taxon>Ascomycota</taxon>
        <taxon>Saccharomycotina</taxon>
        <taxon>Saccharomycetes</taxon>
        <taxon>Saccharomycetales</taxon>
        <taxon>Saccharomycetaceae</taxon>
        <taxon>Saccharomyces</taxon>
    </lineage>
</organism>
<dbReference type="AlphaFoldDB" id="E9PAC5"/>
<reference evidence="1" key="3">
    <citation type="journal article" date="1991" name="DNA Seq.">
        <title>The urea amidolyase (DUR1,2) gene of Saccharomyces cerevisiae.</title>
        <authorList>
            <person name="Genbauffe F.S."/>
            <person name="Cooper T.G."/>
        </authorList>
    </citation>
    <scope>NUCLEOTIDE SEQUENCE</scope>
    <source>
        <strain evidence="1">AlphaS288C</strain>
    </source>
</reference>
<accession>E9PAC5</accession>
<protein>
    <submittedName>
        <fullName evidence="1">Uncharacterized protein</fullName>
    </submittedName>
</protein>